<dbReference type="GO" id="GO:0035438">
    <property type="term" value="F:cyclic-di-GMP binding"/>
    <property type="evidence" value="ECO:0007669"/>
    <property type="project" value="InterPro"/>
</dbReference>
<dbReference type="Proteomes" id="UP000057158">
    <property type="component" value="Chromosome"/>
</dbReference>
<gene>
    <name evidence="2" type="ORF">DSOUD_3264</name>
</gene>
<protein>
    <submittedName>
        <fullName evidence="2">PilZ domain-containing protein</fullName>
    </submittedName>
</protein>
<dbReference type="AlphaFoldDB" id="A0A0M4D3X7"/>
<reference evidence="2 3" key="1">
    <citation type="submission" date="2015-07" db="EMBL/GenBank/DDBJ databases">
        <title>Isolation and Genomic Characterization of a Novel Halophilic Metal-Reducing Deltaproteobacterium from the Deep Subsurface.</title>
        <authorList>
            <person name="Badalamenti J.P."/>
            <person name="Summers Z.M."/>
            <person name="Gralnick J.A."/>
            <person name="Bond D.R."/>
        </authorList>
    </citation>
    <scope>NUCLEOTIDE SEQUENCE [LARGE SCALE GENOMIC DNA]</scope>
    <source>
        <strain evidence="2 3">WTL</strain>
    </source>
</reference>
<dbReference type="OrthoDB" id="5387720at2"/>
<evidence type="ECO:0000259" key="1">
    <source>
        <dbReference type="Pfam" id="PF07238"/>
    </source>
</evidence>
<evidence type="ECO:0000313" key="3">
    <source>
        <dbReference type="Proteomes" id="UP000057158"/>
    </source>
</evidence>
<sequence>MAGDKRNIRRHRKRLQVKFGVEEAGRFGFTEDLSDTGIFIKSAVVQNPNSVLKLELTSPGGEIIYLVGRVMWARKVPPNLLQRLKGGMGVRILNITSGENTYRSLLSELKERL</sequence>
<dbReference type="InterPro" id="IPR009875">
    <property type="entry name" value="PilZ_domain"/>
</dbReference>
<dbReference type="KEGG" id="des:DSOUD_3264"/>
<evidence type="ECO:0000313" key="2">
    <source>
        <dbReference type="EMBL" id="ALC17984.1"/>
    </source>
</evidence>
<feature type="domain" description="PilZ" evidence="1">
    <location>
        <begin position="5"/>
        <end position="99"/>
    </location>
</feature>
<dbReference type="Pfam" id="PF07238">
    <property type="entry name" value="PilZ"/>
    <property type="match status" value="1"/>
</dbReference>
<name>A0A0M4D3X7_9BACT</name>
<dbReference type="Gene3D" id="2.40.10.220">
    <property type="entry name" value="predicted glycosyltransferase like domains"/>
    <property type="match status" value="1"/>
</dbReference>
<dbReference type="EMBL" id="CP010802">
    <property type="protein sequence ID" value="ALC17984.1"/>
    <property type="molecule type" value="Genomic_DNA"/>
</dbReference>
<dbReference type="SUPFAM" id="SSF141371">
    <property type="entry name" value="PilZ domain-like"/>
    <property type="match status" value="1"/>
</dbReference>
<organism evidence="2 3">
    <name type="scientific">Desulfuromonas soudanensis</name>
    <dbReference type="NCBI Taxonomy" id="1603606"/>
    <lineage>
        <taxon>Bacteria</taxon>
        <taxon>Pseudomonadati</taxon>
        <taxon>Thermodesulfobacteriota</taxon>
        <taxon>Desulfuromonadia</taxon>
        <taxon>Desulfuromonadales</taxon>
        <taxon>Desulfuromonadaceae</taxon>
        <taxon>Desulfuromonas</taxon>
    </lineage>
</organism>
<accession>A0A0M4D3X7</accession>
<keyword evidence="3" id="KW-1185">Reference proteome</keyword>
<dbReference type="PATRIC" id="fig|1603606.3.peg.3510"/>
<proteinExistence type="predicted"/>
<dbReference type="RefSeq" id="WP_053551951.1">
    <property type="nucleotide sequence ID" value="NZ_CP010802.1"/>
</dbReference>